<dbReference type="InterPro" id="IPR007197">
    <property type="entry name" value="rSAM"/>
</dbReference>
<feature type="domain" description="B12-binding" evidence="6">
    <location>
        <begin position="1"/>
        <end position="131"/>
    </location>
</feature>
<keyword evidence="5" id="KW-0411">Iron-sulfur</keyword>
<proteinExistence type="predicted"/>
<keyword evidence="2" id="KW-0949">S-adenosyl-L-methionine</keyword>
<dbReference type="PANTHER" id="PTHR43409">
    <property type="entry name" value="ANAEROBIC MAGNESIUM-PROTOPORPHYRIN IX MONOMETHYL ESTER CYCLASE-RELATED"/>
    <property type="match status" value="1"/>
</dbReference>
<keyword evidence="8" id="KW-0808">Transferase</keyword>
<dbReference type="GO" id="GO:0005829">
    <property type="term" value="C:cytosol"/>
    <property type="evidence" value="ECO:0007669"/>
    <property type="project" value="TreeGrafter"/>
</dbReference>
<dbReference type="InterPro" id="IPR006638">
    <property type="entry name" value="Elp3/MiaA/NifB-like_rSAM"/>
</dbReference>
<dbReference type="Gene3D" id="3.40.50.280">
    <property type="entry name" value="Cobalamin-binding domain"/>
    <property type="match status" value="1"/>
</dbReference>
<dbReference type="CDD" id="cd01335">
    <property type="entry name" value="Radical_SAM"/>
    <property type="match status" value="1"/>
</dbReference>
<dbReference type="SFLD" id="SFLDF00317">
    <property type="entry name" value="thioacetal_methlytransferase"/>
    <property type="match status" value="1"/>
</dbReference>
<evidence type="ECO:0000259" key="6">
    <source>
        <dbReference type="PROSITE" id="PS51332"/>
    </source>
</evidence>
<dbReference type="Pfam" id="PF04055">
    <property type="entry name" value="Radical_SAM"/>
    <property type="match status" value="1"/>
</dbReference>
<dbReference type="PROSITE" id="PS51918">
    <property type="entry name" value="RADICAL_SAM"/>
    <property type="match status" value="1"/>
</dbReference>
<dbReference type="InterPro" id="IPR023404">
    <property type="entry name" value="rSAM_horseshoe"/>
</dbReference>
<dbReference type="GO" id="GO:0032259">
    <property type="term" value="P:methylation"/>
    <property type="evidence" value="ECO:0007669"/>
    <property type="project" value="UniProtKB-KW"/>
</dbReference>
<dbReference type="GO" id="GO:0031419">
    <property type="term" value="F:cobalamin binding"/>
    <property type="evidence" value="ECO:0007669"/>
    <property type="project" value="InterPro"/>
</dbReference>
<dbReference type="SFLD" id="SFLDS00029">
    <property type="entry name" value="Radical_SAM"/>
    <property type="match status" value="1"/>
</dbReference>
<keyword evidence="8" id="KW-0489">Methyltransferase</keyword>
<evidence type="ECO:0000256" key="5">
    <source>
        <dbReference type="ARBA" id="ARBA00023014"/>
    </source>
</evidence>
<dbReference type="SFLD" id="SFLDG01123">
    <property type="entry name" value="methyltransferase_(Class_B)"/>
    <property type="match status" value="1"/>
</dbReference>
<dbReference type="AlphaFoldDB" id="A0A0S3TVV0"/>
<dbReference type="InterPro" id="IPR006158">
    <property type="entry name" value="Cobalamin-bd"/>
</dbReference>
<dbReference type="InterPro" id="IPR058240">
    <property type="entry name" value="rSAM_sf"/>
</dbReference>
<dbReference type="SFLD" id="SFLDF00436">
    <property type="entry name" value="pactamycin_C-methyltransferase"/>
    <property type="match status" value="1"/>
</dbReference>
<dbReference type="PANTHER" id="PTHR43409:SF16">
    <property type="entry name" value="SLR0320 PROTEIN"/>
    <property type="match status" value="1"/>
</dbReference>
<dbReference type="GO" id="GO:0046872">
    <property type="term" value="F:metal ion binding"/>
    <property type="evidence" value="ECO:0007669"/>
    <property type="project" value="UniProtKB-KW"/>
</dbReference>
<evidence type="ECO:0000256" key="2">
    <source>
        <dbReference type="ARBA" id="ARBA00022691"/>
    </source>
</evidence>
<dbReference type="EMBL" id="LC035135">
    <property type="protein sequence ID" value="BAU09320.1"/>
    <property type="molecule type" value="Genomic_DNA"/>
</dbReference>
<sequence>MPLESMPLASGYLKATALADDRIRAATEISIHNFRGGTTNATMANALFAGAPPDVLAFSVLGWNYHAFGALAATFKQLNPQGWVVFGGTHVAQQAARVFRMFPEVDVVVNGEGEITFRELLRARLDGADRRELHAVAGLSFQGPDGRPVVTQGRDRIEDLEVIPSPFLTGALDLTDDQGAFRYDVALMETNRGCPYKCAFCYWGGAIGQKVRAFSLDRLRRELEVFARLKVHTVVACDANFGLLPGDADFVDALIETRDRFGFPRALETSWAKNKSKTFYRIVKRMKDAGMRSSFTLALQTLSDNALESMNRRNMKVNEWEDLAAWLDNEGLDCYAELIWGAPGETVDSFMEGYDRLSRRVSRIAVYPILLLPNTDYMEKKDLFGIRAVRGDHDDFEYVLAHDTMTFAENQRMQRFLFWARVVAENAVLRHSWAALRRLAGLTQSHVLRDLESWIARVDDPAAVPLREHAATAAGGTGAFGAAISYLYTEPEAVRLLTRWWRESLRPQVPEEAAPVLDEVFRYDLLTMPVYRPQNGPAKDEELPVEVVRGQSYYVRRDVELAYDVPALIRTIRADGEPDLSPSPRTLDLYYRTGSESAVTSTNHEIVVHFMGTPRDEMPAAAPGPGGPS</sequence>
<evidence type="ECO:0000259" key="7">
    <source>
        <dbReference type="PROSITE" id="PS51918"/>
    </source>
</evidence>
<keyword evidence="3" id="KW-0479">Metal-binding</keyword>
<evidence type="ECO:0000256" key="1">
    <source>
        <dbReference type="ARBA" id="ARBA00001966"/>
    </source>
</evidence>
<dbReference type="InterPro" id="IPR051198">
    <property type="entry name" value="BchE-like"/>
</dbReference>
<protein>
    <submittedName>
        <fullName evidence="8">B12 dependent radical SAM methyltransferase</fullName>
    </submittedName>
</protein>
<organism evidence="8">
    <name type="scientific">Streptomyces roseoverticillatus</name>
    <dbReference type="NCBI Taxonomy" id="66429"/>
    <lineage>
        <taxon>Bacteria</taxon>
        <taxon>Bacillati</taxon>
        <taxon>Actinomycetota</taxon>
        <taxon>Actinomycetes</taxon>
        <taxon>Kitasatosporales</taxon>
        <taxon>Streptomycetaceae</taxon>
        <taxon>Streptomyces</taxon>
    </lineage>
</organism>
<dbReference type="SMART" id="SM00729">
    <property type="entry name" value="Elp3"/>
    <property type="match status" value="1"/>
</dbReference>
<dbReference type="PROSITE" id="PS51332">
    <property type="entry name" value="B12_BINDING"/>
    <property type="match status" value="1"/>
</dbReference>
<feature type="domain" description="Radical SAM core" evidence="7">
    <location>
        <begin position="180"/>
        <end position="421"/>
    </location>
</feature>
<evidence type="ECO:0000256" key="3">
    <source>
        <dbReference type="ARBA" id="ARBA00022723"/>
    </source>
</evidence>
<reference evidence="8" key="1">
    <citation type="journal article" date="2015" name="Biosci. Biotechnol. Biochem.">
        <title>Identification and analysis of the resorcinomycin biosynthetic gene cluster.</title>
        <authorList>
            <person name="Ooya K."/>
            <person name="Ogasawara Y."/>
            <person name="Noike M."/>
            <person name="Dairi T."/>
        </authorList>
    </citation>
    <scope>NUCLEOTIDE SEQUENCE</scope>
    <source>
        <strain evidence="8">DO-248</strain>
    </source>
</reference>
<evidence type="ECO:0000313" key="8">
    <source>
        <dbReference type="EMBL" id="BAU09320.1"/>
    </source>
</evidence>
<dbReference type="InterPro" id="IPR034466">
    <property type="entry name" value="Methyltransferase_Class_B"/>
</dbReference>
<dbReference type="GO" id="GO:0051536">
    <property type="term" value="F:iron-sulfur cluster binding"/>
    <property type="evidence" value="ECO:0007669"/>
    <property type="project" value="UniProtKB-KW"/>
</dbReference>
<accession>A0A0S3TVV0</accession>
<comment type="cofactor">
    <cofactor evidence="1">
        <name>[4Fe-4S] cluster</name>
        <dbReference type="ChEBI" id="CHEBI:49883"/>
    </cofactor>
</comment>
<dbReference type="SFLD" id="SFLDG01082">
    <property type="entry name" value="B12-binding_domain_containing"/>
    <property type="match status" value="1"/>
</dbReference>
<dbReference type="SUPFAM" id="SSF102114">
    <property type="entry name" value="Radical SAM enzymes"/>
    <property type="match status" value="1"/>
</dbReference>
<name>A0A0S3TVV0_9ACTN</name>
<evidence type="ECO:0000256" key="4">
    <source>
        <dbReference type="ARBA" id="ARBA00023004"/>
    </source>
</evidence>
<dbReference type="NCBIfam" id="NF033712">
    <property type="entry name" value="B12_rSAM_KedN5"/>
    <property type="match status" value="1"/>
</dbReference>
<dbReference type="GO" id="GO:0008168">
    <property type="term" value="F:methyltransferase activity"/>
    <property type="evidence" value="ECO:0007669"/>
    <property type="project" value="UniProtKB-KW"/>
</dbReference>
<dbReference type="Gene3D" id="3.80.30.20">
    <property type="entry name" value="tm_1862 like domain"/>
    <property type="match status" value="1"/>
</dbReference>
<keyword evidence="4" id="KW-0408">Iron</keyword>
<dbReference type="Pfam" id="PF02310">
    <property type="entry name" value="B12-binding"/>
    <property type="match status" value="1"/>
</dbReference>
<gene>
    <name evidence="8" type="primary">res4</name>
</gene>